<organism evidence="2 3">
    <name type="scientific">Nakamurella flavida</name>
    <dbReference type="NCBI Taxonomy" id="363630"/>
    <lineage>
        <taxon>Bacteria</taxon>
        <taxon>Bacillati</taxon>
        <taxon>Actinomycetota</taxon>
        <taxon>Actinomycetes</taxon>
        <taxon>Nakamurellales</taxon>
        <taxon>Nakamurellaceae</taxon>
        <taxon>Nakamurella</taxon>
    </lineage>
</organism>
<gene>
    <name evidence="2" type="ORF">JL107_07940</name>
</gene>
<dbReference type="EMBL" id="JAERWL010000007">
    <property type="protein sequence ID" value="MBM9476367.1"/>
    <property type="molecule type" value="Genomic_DNA"/>
</dbReference>
<dbReference type="PANTHER" id="PTHR12993:SF29">
    <property type="entry name" value="BLR3841 PROTEIN"/>
    <property type="match status" value="1"/>
</dbReference>
<dbReference type="InterPro" id="IPR029063">
    <property type="entry name" value="SAM-dependent_MTases_sf"/>
</dbReference>
<dbReference type="Gene3D" id="3.40.50.10320">
    <property type="entry name" value="LmbE-like"/>
    <property type="match status" value="1"/>
</dbReference>
<dbReference type="SUPFAM" id="SSF102588">
    <property type="entry name" value="LmbE-like"/>
    <property type="match status" value="1"/>
</dbReference>
<dbReference type="Pfam" id="PF05401">
    <property type="entry name" value="NodS"/>
    <property type="match status" value="1"/>
</dbReference>
<comment type="caution">
    <text evidence="2">The sequence shown here is derived from an EMBL/GenBank/DDBJ whole genome shotgun (WGS) entry which is preliminary data.</text>
</comment>
<dbReference type="SUPFAM" id="SSF53335">
    <property type="entry name" value="S-adenosyl-L-methionine-dependent methyltransferases"/>
    <property type="match status" value="1"/>
</dbReference>
<dbReference type="Proteomes" id="UP000663801">
    <property type="component" value="Unassembled WGS sequence"/>
</dbReference>
<dbReference type="GO" id="GO:0016811">
    <property type="term" value="F:hydrolase activity, acting on carbon-nitrogen (but not peptide) bonds, in linear amides"/>
    <property type="evidence" value="ECO:0007669"/>
    <property type="project" value="TreeGrafter"/>
</dbReference>
<dbReference type="CDD" id="cd02440">
    <property type="entry name" value="AdoMet_MTases"/>
    <property type="match status" value="1"/>
</dbReference>
<accession>A0A938YN13</accession>
<keyword evidence="3" id="KW-1185">Reference proteome</keyword>
<evidence type="ECO:0000256" key="1">
    <source>
        <dbReference type="ARBA" id="ARBA00022833"/>
    </source>
</evidence>
<dbReference type="InterPro" id="IPR024078">
    <property type="entry name" value="LmbE-like_dom_sf"/>
</dbReference>
<protein>
    <submittedName>
        <fullName evidence="2">PIG-L family deacetylase</fullName>
    </submittedName>
</protein>
<dbReference type="GO" id="GO:0008757">
    <property type="term" value="F:S-adenosylmethionine-dependent methyltransferase activity"/>
    <property type="evidence" value="ECO:0007669"/>
    <property type="project" value="InterPro"/>
</dbReference>
<dbReference type="RefSeq" id="WP_306828855.1">
    <property type="nucleotide sequence ID" value="NZ_BAAAPV010000001.1"/>
</dbReference>
<name>A0A938YN13_9ACTN</name>
<evidence type="ECO:0000313" key="2">
    <source>
        <dbReference type="EMBL" id="MBM9476367.1"/>
    </source>
</evidence>
<keyword evidence="1" id="KW-0862">Zinc</keyword>
<dbReference type="InterPro" id="IPR008715">
    <property type="entry name" value="SAM-MeTfrase_NodS-like"/>
</dbReference>
<reference evidence="2" key="1">
    <citation type="submission" date="2021-01" db="EMBL/GenBank/DDBJ databases">
        <title>KCTC 19127 draft genome.</title>
        <authorList>
            <person name="An D."/>
        </authorList>
    </citation>
    <scope>NUCLEOTIDE SEQUENCE</scope>
    <source>
        <strain evidence="2">KCTC 19127</strain>
    </source>
</reference>
<proteinExistence type="predicted"/>
<evidence type="ECO:0000313" key="3">
    <source>
        <dbReference type="Proteomes" id="UP000663801"/>
    </source>
</evidence>
<sequence length="463" mass="49465">MSEAPEFDHRDQGTAEGLWREALPGLIGPLDDAGLEHLVVLAAHPDDESLGAGGLLARAAARGIDVTVIIATSGEGSHPESPTHTPAGLAEVREAEARAAVAVLAPTAALQFLRLPDGGLAGHAVELTRALERRVAAGGTGTWLAAPLRGDGHTDHDAAGLAAADVAERTGCALLEYPIWLWHWGSPGNALLTGAVALTLTGSELETKRRALQDYRSQVLPLSDAPGDEAVVPPAFREHFDRDVEVFLVSGLGAGSRVAASGGARGGESLDRAFFDDFYTGGADPWGFEDRWYERRKRAVTLAALPRARFRRAFEPGCSIGVLTAELAPRCDELLSTDIAQAPLERARQRLAGSPHVRFEQRTVPRDWPAGLFDLIVVSEIGYYCSRADLAELVRRSAEALTPDGVLLTCHWRHPVADYPLRGDEVQAAFRASSGLTVIAEHVEADFRLDLLVRPVSRPGIGS</sequence>
<dbReference type="PANTHER" id="PTHR12993">
    <property type="entry name" value="N-ACETYLGLUCOSAMINYL-PHOSPHATIDYLINOSITOL DE-N-ACETYLASE-RELATED"/>
    <property type="match status" value="1"/>
</dbReference>
<dbReference type="Pfam" id="PF02585">
    <property type="entry name" value="PIG-L"/>
    <property type="match status" value="1"/>
</dbReference>
<dbReference type="AlphaFoldDB" id="A0A938YN13"/>
<dbReference type="GO" id="GO:0016137">
    <property type="term" value="P:glycoside metabolic process"/>
    <property type="evidence" value="ECO:0007669"/>
    <property type="project" value="UniProtKB-ARBA"/>
</dbReference>
<dbReference type="InterPro" id="IPR003737">
    <property type="entry name" value="GlcNAc_PI_deacetylase-related"/>
</dbReference>
<dbReference type="GO" id="GO:0009312">
    <property type="term" value="P:oligosaccharide biosynthetic process"/>
    <property type="evidence" value="ECO:0007669"/>
    <property type="project" value="InterPro"/>
</dbReference>
<dbReference type="Gene3D" id="3.40.50.150">
    <property type="entry name" value="Vaccinia Virus protein VP39"/>
    <property type="match status" value="1"/>
</dbReference>